<evidence type="ECO:0000313" key="2">
    <source>
        <dbReference type="Proteomes" id="UP000239917"/>
    </source>
</evidence>
<dbReference type="Proteomes" id="UP000239917">
    <property type="component" value="Unassembled WGS sequence"/>
</dbReference>
<reference evidence="1 2" key="1">
    <citation type="submission" date="2018-01" db="EMBL/GenBank/DDBJ databases">
        <title>Complete genome sequences of the type strains of Marinobacter flavimaris and Marinobacter maroccanus.</title>
        <authorList>
            <person name="Palau M."/>
            <person name="Boujida N."/>
            <person name="Manresa A."/>
            <person name="Minana-Galbis D."/>
        </authorList>
    </citation>
    <scope>NUCLEOTIDE SEQUENCE [LARGE SCALE GENOMIC DNA]</scope>
    <source>
        <strain evidence="1 2">N4</strain>
    </source>
</reference>
<proteinExistence type="predicted"/>
<dbReference type="AlphaFoldDB" id="A0A2S5Z4S7"/>
<dbReference type="EMBL" id="PSSX01000040">
    <property type="protein sequence ID" value="PPI82373.1"/>
    <property type="molecule type" value="Genomic_DNA"/>
</dbReference>
<comment type="caution">
    <text evidence="1">The sequence shown here is derived from an EMBL/GenBank/DDBJ whole genome shotgun (WGS) entry which is preliminary data.</text>
</comment>
<dbReference type="OrthoDB" id="9847078at2"/>
<gene>
    <name evidence="1" type="ORF">KEHDKFFH_19925</name>
</gene>
<accession>A0A2S5Z4S7</accession>
<sequence>MDTLIYLRSAADLAMYDDFELANVAGGGLHRYSVFGVAGKRRDSLGDFVTRRHAVLFAELCESTRDLRRQMQQIKFMRRDRHASL</sequence>
<name>A0A2S5Z4S7_9GAMM</name>
<keyword evidence="2" id="KW-1185">Reference proteome</keyword>
<evidence type="ECO:0000313" key="1">
    <source>
        <dbReference type="EMBL" id="PPI82373.1"/>
    </source>
</evidence>
<dbReference type="RefSeq" id="WP_104323511.1">
    <property type="nucleotide sequence ID" value="NZ_PSSX01000040.1"/>
</dbReference>
<organism evidence="1 2">
    <name type="scientific">Marinobacter maroccanus</name>
    <dbReference type="NCBI Taxonomy" id="2055143"/>
    <lineage>
        <taxon>Bacteria</taxon>
        <taxon>Pseudomonadati</taxon>
        <taxon>Pseudomonadota</taxon>
        <taxon>Gammaproteobacteria</taxon>
        <taxon>Pseudomonadales</taxon>
        <taxon>Marinobacteraceae</taxon>
        <taxon>Marinobacter</taxon>
    </lineage>
</organism>
<protein>
    <submittedName>
        <fullName evidence="1">Uncharacterized protein</fullName>
    </submittedName>
</protein>